<dbReference type="Proteomes" id="UP000198302">
    <property type="component" value="Unassembled WGS sequence"/>
</dbReference>
<evidence type="ECO:0000259" key="3">
    <source>
        <dbReference type="PROSITE" id="PS50110"/>
    </source>
</evidence>
<name>A0A0D0F4K1_9FLAO</name>
<keyword evidence="1 2" id="KW-0597">Phosphoprotein</keyword>
<protein>
    <submittedName>
        <fullName evidence="5">Response regulator</fullName>
    </submittedName>
    <submittedName>
        <fullName evidence="4">Transcriptional regulator</fullName>
    </submittedName>
</protein>
<dbReference type="STRING" id="37752.IW18_00660"/>
<dbReference type="Proteomes" id="UP000032061">
    <property type="component" value="Unassembled WGS sequence"/>
</dbReference>
<dbReference type="InterPro" id="IPR001789">
    <property type="entry name" value="Sig_transdc_resp-reg_receiver"/>
</dbReference>
<dbReference type="EMBL" id="MUGX01000029">
    <property type="protein sequence ID" value="OXA84624.1"/>
    <property type="molecule type" value="Genomic_DNA"/>
</dbReference>
<evidence type="ECO:0000313" key="4">
    <source>
        <dbReference type="EMBL" id="KIO54561.1"/>
    </source>
</evidence>
<evidence type="ECO:0000256" key="1">
    <source>
        <dbReference type="ARBA" id="ARBA00022553"/>
    </source>
</evidence>
<reference evidence="4 6" key="1">
    <citation type="submission" date="2015-01" db="EMBL/GenBank/DDBJ databases">
        <title>Genome of Flavobacterium hibernum DSM 12611.</title>
        <authorList>
            <person name="Stropko S.J."/>
            <person name="Pipes S.E."/>
            <person name="Newman J.D."/>
        </authorList>
    </citation>
    <scope>NUCLEOTIDE SEQUENCE [LARGE SCALE GENOMIC DNA]</scope>
    <source>
        <strain evidence="4 6">DSM 12611</strain>
    </source>
</reference>
<accession>A0A0D0F4K1</accession>
<dbReference type="GO" id="GO:0000160">
    <property type="term" value="P:phosphorelay signal transduction system"/>
    <property type="evidence" value="ECO:0007669"/>
    <property type="project" value="InterPro"/>
</dbReference>
<keyword evidence="7" id="KW-1185">Reference proteome</keyword>
<dbReference type="EMBL" id="JPRK01000002">
    <property type="protein sequence ID" value="KIO54561.1"/>
    <property type="molecule type" value="Genomic_DNA"/>
</dbReference>
<dbReference type="SUPFAM" id="SSF52172">
    <property type="entry name" value="CheY-like"/>
    <property type="match status" value="1"/>
</dbReference>
<evidence type="ECO:0000256" key="2">
    <source>
        <dbReference type="PROSITE-ProRule" id="PRU00169"/>
    </source>
</evidence>
<dbReference type="OrthoDB" id="9789181at2"/>
<dbReference type="PANTHER" id="PTHR44591">
    <property type="entry name" value="STRESS RESPONSE REGULATOR PROTEIN 1"/>
    <property type="match status" value="1"/>
</dbReference>
<dbReference type="InterPro" id="IPR050595">
    <property type="entry name" value="Bact_response_regulator"/>
</dbReference>
<dbReference type="InterPro" id="IPR011006">
    <property type="entry name" value="CheY-like_superfamily"/>
</dbReference>
<dbReference type="PANTHER" id="PTHR44591:SF3">
    <property type="entry name" value="RESPONSE REGULATORY DOMAIN-CONTAINING PROTEIN"/>
    <property type="match status" value="1"/>
</dbReference>
<evidence type="ECO:0000313" key="7">
    <source>
        <dbReference type="Proteomes" id="UP000198302"/>
    </source>
</evidence>
<evidence type="ECO:0000313" key="6">
    <source>
        <dbReference type="Proteomes" id="UP000032061"/>
    </source>
</evidence>
<comment type="caution">
    <text evidence="4">The sequence shown here is derived from an EMBL/GenBank/DDBJ whole genome shotgun (WGS) entry which is preliminary data.</text>
</comment>
<reference evidence="5 7" key="2">
    <citation type="submission" date="2016-11" db="EMBL/GenBank/DDBJ databases">
        <title>Whole genomes of Flavobacteriaceae.</title>
        <authorList>
            <person name="Stine C."/>
            <person name="Li C."/>
            <person name="Tadesse D."/>
        </authorList>
    </citation>
    <scope>NUCLEOTIDE SEQUENCE [LARGE SCALE GENOMIC DNA]</scope>
    <source>
        <strain evidence="5 7">ATCC 51468</strain>
    </source>
</reference>
<feature type="domain" description="Response regulatory" evidence="3">
    <location>
        <begin position="3"/>
        <end position="118"/>
    </location>
</feature>
<dbReference type="RefSeq" id="WP_041515654.1">
    <property type="nucleotide sequence ID" value="NZ_JPRK01000002.1"/>
</dbReference>
<gene>
    <name evidence="5" type="ORF">B0A73_18560</name>
    <name evidence="4" type="ORF">IW18_00660</name>
</gene>
<proteinExistence type="predicted"/>
<dbReference type="Gene3D" id="3.40.50.2300">
    <property type="match status" value="1"/>
</dbReference>
<dbReference type="AlphaFoldDB" id="A0A0D0F4K1"/>
<dbReference type="SMART" id="SM00448">
    <property type="entry name" value="REC"/>
    <property type="match status" value="1"/>
</dbReference>
<feature type="modified residue" description="4-aspartylphosphate" evidence="2">
    <location>
        <position position="52"/>
    </location>
</feature>
<organism evidence="4 6">
    <name type="scientific">Flavobacterium hibernum</name>
    <dbReference type="NCBI Taxonomy" id="37752"/>
    <lineage>
        <taxon>Bacteria</taxon>
        <taxon>Pseudomonadati</taxon>
        <taxon>Bacteroidota</taxon>
        <taxon>Flavobacteriia</taxon>
        <taxon>Flavobacteriales</taxon>
        <taxon>Flavobacteriaceae</taxon>
        <taxon>Flavobacterium</taxon>
    </lineage>
</organism>
<dbReference type="PROSITE" id="PS50110">
    <property type="entry name" value="RESPONSE_REGULATORY"/>
    <property type="match status" value="1"/>
</dbReference>
<dbReference type="Pfam" id="PF00072">
    <property type="entry name" value="Response_reg"/>
    <property type="match status" value="1"/>
</dbReference>
<evidence type="ECO:0000313" key="5">
    <source>
        <dbReference type="EMBL" id="OXA84624.1"/>
    </source>
</evidence>
<sequence length="118" mass="13572">MAKILIIDDEETLRITICELLSFVGHKICEAEDGRDGLEKVKEFKPDVILCDIMMPKLDGYGFMEEHIASEYSYIPVIFLSAKIEPKDRKMGGILGVKHFLKKTFVFSELKQLIENYL</sequence>
<dbReference type="CDD" id="cd17574">
    <property type="entry name" value="REC_OmpR"/>
    <property type="match status" value="1"/>
</dbReference>